<sequence length="236" mass="27819">RQKILRAFGVIRRPKSKSLRYKIEAENLFTVKTEDINRRSLGIGALRRGGSIFFDDFSLKEGGEEDRNLLKELLEDETLPRYALQRIENTFNFKTPLNMCFSSYGPERKFVKMLIRGEVAGVIDAWIKSLDIGFYSLEYSWRKGEHPKQGSFNPDFFIKIGNDILVIEVKMDRDVSDENKARLKYARAHFDRVNKLQSKYKYYFKFISPESYDLFERALRMGEYRTFRSRLEADLG</sequence>
<accession>X1MGB1</accession>
<organism evidence="1">
    <name type="scientific">marine sediment metagenome</name>
    <dbReference type="NCBI Taxonomy" id="412755"/>
    <lineage>
        <taxon>unclassified sequences</taxon>
        <taxon>metagenomes</taxon>
        <taxon>ecological metagenomes</taxon>
    </lineage>
</organism>
<protein>
    <submittedName>
        <fullName evidence="1">Uncharacterized protein</fullName>
    </submittedName>
</protein>
<gene>
    <name evidence="1" type="ORF">S06H3_18255</name>
</gene>
<reference evidence="1" key="1">
    <citation type="journal article" date="2014" name="Front. Microbiol.">
        <title>High frequency of phylogenetically diverse reductive dehalogenase-homologous genes in deep subseafloor sedimentary metagenomes.</title>
        <authorList>
            <person name="Kawai M."/>
            <person name="Futagami T."/>
            <person name="Toyoda A."/>
            <person name="Takaki Y."/>
            <person name="Nishi S."/>
            <person name="Hori S."/>
            <person name="Arai W."/>
            <person name="Tsubouchi T."/>
            <person name="Morono Y."/>
            <person name="Uchiyama I."/>
            <person name="Ito T."/>
            <person name="Fujiyama A."/>
            <person name="Inagaki F."/>
            <person name="Takami H."/>
        </authorList>
    </citation>
    <scope>NUCLEOTIDE SEQUENCE</scope>
    <source>
        <strain evidence="1">Expedition CK06-06</strain>
    </source>
</reference>
<proteinExistence type="predicted"/>
<dbReference type="AlphaFoldDB" id="X1MGB1"/>
<dbReference type="EMBL" id="BARV01009217">
    <property type="protein sequence ID" value="GAI13735.1"/>
    <property type="molecule type" value="Genomic_DNA"/>
</dbReference>
<comment type="caution">
    <text evidence="1">The sequence shown here is derived from an EMBL/GenBank/DDBJ whole genome shotgun (WGS) entry which is preliminary data.</text>
</comment>
<name>X1MGB1_9ZZZZ</name>
<evidence type="ECO:0000313" key="1">
    <source>
        <dbReference type="EMBL" id="GAI13735.1"/>
    </source>
</evidence>
<feature type="non-terminal residue" evidence="1">
    <location>
        <position position="1"/>
    </location>
</feature>